<keyword evidence="3" id="KW-1185">Reference proteome</keyword>
<keyword evidence="1" id="KW-0812">Transmembrane</keyword>
<dbReference type="Proteomes" id="UP001404956">
    <property type="component" value="Unassembled WGS sequence"/>
</dbReference>
<comment type="caution">
    <text evidence="2">The sequence shown here is derived from an EMBL/GenBank/DDBJ whole genome shotgun (WGS) entry which is preliminary data.</text>
</comment>
<dbReference type="EMBL" id="BAABRV010000005">
    <property type="protein sequence ID" value="GAA5533931.1"/>
    <property type="molecule type" value="Genomic_DNA"/>
</dbReference>
<evidence type="ECO:0000313" key="3">
    <source>
        <dbReference type="Proteomes" id="UP001404956"/>
    </source>
</evidence>
<reference evidence="2 3" key="1">
    <citation type="submission" date="2024-02" db="EMBL/GenBank/DDBJ databases">
        <title>Deinococcus aluminii NBRC 112889.</title>
        <authorList>
            <person name="Ichikawa N."/>
            <person name="Katano-Makiyama Y."/>
            <person name="Hidaka K."/>
        </authorList>
    </citation>
    <scope>NUCLEOTIDE SEQUENCE [LARGE SCALE GENOMIC DNA]</scope>
    <source>
        <strain evidence="2 3">NBRC 112889</strain>
    </source>
</reference>
<evidence type="ECO:0000313" key="2">
    <source>
        <dbReference type="EMBL" id="GAA5533931.1"/>
    </source>
</evidence>
<evidence type="ECO:0000256" key="1">
    <source>
        <dbReference type="SAM" id="Phobius"/>
    </source>
</evidence>
<dbReference type="RefSeq" id="WP_345454796.1">
    <property type="nucleotide sequence ID" value="NZ_BAABRV010000005.1"/>
</dbReference>
<organism evidence="2 3">
    <name type="scientific">Deinococcus aluminii</name>
    <dbReference type="NCBI Taxonomy" id="1656885"/>
    <lineage>
        <taxon>Bacteria</taxon>
        <taxon>Thermotogati</taxon>
        <taxon>Deinococcota</taxon>
        <taxon>Deinococci</taxon>
        <taxon>Deinococcales</taxon>
        <taxon>Deinococcaceae</taxon>
        <taxon>Deinococcus</taxon>
    </lineage>
</organism>
<gene>
    <name evidence="2" type="ORF">Dalu01_02339</name>
</gene>
<keyword evidence="1" id="KW-0472">Membrane</keyword>
<name>A0ABP9XG88_9DEIO</name>
<protein>
    <submittedName>
        <fullName evidence="2">Uncharacterized protein</fullName>
    </submittedName>
</protein>
<keyword evidence="1" id="KW-1133">Transmembrane helix</keyword>
<accession>A0ABP9XG88</accession>
<sequence>MNQEMLNVLALPLLFSLLGGTYIYRSDPERRAAALQVMILFQTVGALGQWLGPHPALFALLTLHALVLLPLLVRHLHVGQAGPAPLGGD</sequence>
<proteinExistence type="predicted"/>
<feature type="transmembrane region" description="Helical" evidence="1">
    <location>
        <begin position="6"/>
        <end position="25"/>
    </location>
</feature>
<feature type="transmembrane region" description="Helical" evidence="1">
    <location>
        <begin position="56"/>
        <end position="73"/>
    </location>
</feature>